<dbReference type="InterPro" id="IPR051710">
    <property type="entry name" value="Phosphatase_SH3-domain"/>
</dbReference>
<dbReference type="Gene3D" id="3.40.50.1240">
    <property type="entry name" value="Phosphoglycerate mutase-like"/>
    <property type="match status" value="1"/>
</dbReference>
<dbReference type="Pfam" id="PF00300">
    <property type="entry name" value="His_Phos_1"/>
    <property type="match status" value="1"/>
</dbReference>
<evidence type="ECO:0000313" key="2">
    <source>
        <dbReference type="Proteomes" id="UP000604046"/>
    </source>
</evidence>
<protein>
    <submittedName>
        <fullName evidence="1">Uncharacterized protein</fullName>
    </submittedName>
</protein>
<name>A0A812K376_9DINO</name>
<dbReference type="SUPFAM" id="SSF53254">
    <property type="entry name" value="Phosphoglycerate mutase-like"/>
    <property type="match status" value="1"/>
</dbReference>
<dbReference type="OrthoDB" id="433124at2759"/>
<sequence>MQDSKQWPYDPPLSDAGLAASEQLGVKLHRAVCELGAELNVVITSPYLRCVQTAACICKAFGKRTKLLIDNSLGEIYGPCIMQDEEPASPVRPLQQSADFCHSQGVTTLEVRKILGKWPVWPETLKGARQRFAARFVDYVKRGYAVHRNFMIVSHADCVGGALALIPCGTCRNNVEKVNFGGHFMVLCPQLTPPSDSESSEDDPVEQLERTAAAAVRRMAVMHPDKQLSPEVGLPPPPIRVICLRSRAAAVVRREEALQAVRAKKEWSILQGYEEEYTDVSDLGNDIDMGREAGSIRALYCHLMS</sequence>
<dbReference type="Proteomes" id="UP000604046">
    <property type="component" value="Unassembled WGS sequence"/>
</dbReference>
<keyword evidence="2" id="KW-1185">Reference proteome</keyword>
<gene>
    <name evidence="1" type="ORF">SNAT2548_LOCUS7995</name>
</gene>
<dbReference type="CDD" id="cd07067">
    <property type="entry name" value="HP_PGM_like"/>
    <property type="match status" value="1"/>
</dbReference>
<dbReference type="AlphaFoldDB" id="A0A812K376"/>
<accession>A0A812K376</accession>
<dbReference type="EMBL" id="CAJNDS010000571">
    <property type="protein sequence ID" value="CAE7219836.1"/>
    <property type="molecule type" value="Genomic_DNA"/>
</dbReference>
<evidence type="ECO:0000313" key="1">
    <source>
        <dbReference type="EMBL" id="CAE7219836.1"/>
    </source>
</evidence>
<dbReference type="PANTHER" id="PTHR16469">
    <property type="entry name" value="UBIQUITIN-ASSOCIATED AND SH3 DOMAIN-CONTAINING BA-RELATED"/>
    <property type="match status" value="1"/>
</dbReference>
<dbReference type="PANTHER" id="PTHR16469:SF27">
    <property type="entry name" value="UBIQUITIN-ASSOCIATED AND SH3 DOMAIN-CONTAINING BA-RELATED"/>
    <property type="match status" value="1"/>
</dbReference>
<dbReference type="InterPro" id="IPR013078">
    <property type="entry name" value="His_Pase_superF_clade-1"/>
</dbReference>
<comment type="caution">
    <text evidence="1">The sequence shown here is derived from an EMBL/GenBank/DDBJ whole genome shotgun (WGS) entry which is preliminary data.</text>
</comment>
<proteinExistence type="predicted"/>
<organism evidence="1 2">
    <name type="scientific">Symbiodinium natans</name>
    <dbReference type="NCBI Taxonomy" id="878477"/>
    <lineage>
        <taxon>Eukaryota</taxon>
        <taxon>Sar</taxon>
        <taxon>Alveolata</taxon>
        <taxon>Dinophyceae</taxon>
        <taxon>Suessiales</taxon>
        <taxon>Symbiodiniaceae</taxon>
        <taxon>Symbiodinium</taxon>
    </lineage>
</organism>
<dbReference type="InterPro" id="IPR029033">
    <property type="entry name" value="His_PPase_superfam"/>
</dbReference>
<reference evidence="1" key="1">
    <citation type="submission" date="2021-02" db="EMBL/GenBank/DDBJ databases">
        <authorList>
            <person name="Dougan E. K."/>
            <person name="Rhodes N."/>
            <person name="Thang M."/>
            <person name="Chan C."/>
        </authorList>
    </citation>
    <scope>NUCLEOTIDE SEQUENCE</scope>
</reference>